<keyword evidence="8 9" id="KW-0012">Acyltransferase</keyword>
<evidence type="ECO:0000256" key="6">
    <source>
        <dbReference type="ARBA" id="ARBA00022989"/>
    </source>
</evidence>
<evidence type="ECO:0000313" key="11">
    <source>
        <dbReference type="EMBL" id="QDS88717.1"/>
    </source>
</evidence>
<keyword evidence="6 10" id="KW-1133">Transmembrane helix</keyword>
<keyword evidence="7 9" id="KW-0472">Membrane</keyword>
<keyword evidence="5 10" id="KW-0812">Transmembrane</keyword>
<protein>
    <submittedName>
        <fullName evidence="11">Peptidoglycan O-acetyltransferase</fullName>
        <ecNumber evidence="11">2.3.1.-</ecNumber>
    </submittedName>
</protein>
<evidence type="ECO:0000256" key="10">
    <source>
        <dbReference type="SAM" id="Phobius"/>
    </source>
</evidence>
<dbReference type="Proteomes" id="UP000319557">
    <property type="component" value="Chromosome"/>
</dbReference>
<dbReference type="InterPro" id="IPR004299">
    <property type="entry name" value="MBOAT_fam"/>
</dbReference>
<keyword evidence="4 9" id="KW-0808">Transferase</keyword>
<dbReference type="PIRSF" id="PIRSF016636">
    <property type="entry name" value="AlgI_DltB"/>
    <property type="match status" value="1"/>
</dbReference>
<evidence type="ECO:0000313" key="12">
    <source>
        <dbReference type="Proteomes" id="UP000319557"/>
    </source>
</evidence>
<feature type="transmembrane region" description="Helical" evidence="10">
    <location>
        <begin position="76"/>
        <end position="94"/>
    </location>
</feature>
<proteinExistence type="inferred from homology"/>
<dbReference type="Pfam" id="PF03062">
    <property type="entry name" value="MBOAT"/>
    <property type="match status" value="1"/>
</dbReference>
<feature type="transmembrane region" description="Helical" evidence="10">
    <location>
        <begin position="6"/>
        <end position="22"/>
    </location>
</feature>
<feature type="transmembrane region" description="Helical" evidence="10">
    <location>
        <begin position="114"/>
        <end position="130"/>
    </location>
</feature>
<dbReference type="InterPro" id="IPR024194">
    <property type="entry name" value="Ac/AlaTfrase_AlgI/DltB"/>
</dbReference>
<name>A0A517M1G6_9BACT</name>
<dbReference type="AlphaFoldDB" id="A0A517M1G6"/>
<feature type="transmembrane region" description="Helical" evidence="10">
    <location>
        <begin position="150"/>
        <end position="169"/>
    </location>
</feature>
<sequence length="484" mass="54901">MLFNSFAFLIFLPCFLAIYWTLRGRGRIAFCLAGSYLFYGWWDARFLGLLILSSVVDFTVGLALGKTDSPSRRRLLLSLSIVSNLGILATFKYFNFFADSLQQLVAPLNWSLDWPTLNLILPAGISFYTFQTLSYSIDVYRKQIPPQRDFLRFATFVGFFPQLVAGPIVRAGEFFPQLETDRRFAWEDFESGFGRVLQGFFKKIVIADSIGTVVDPMFRDPEGFSSLNTAMIVVLYAFQVYCDFSGYSDIAIGTARMLGIRLPENFRTPYLATSPADFWHRWHITLSTWLRDYVYIPLGGSRRGAWKTYRNLAITMLLGGLWHGASWNFVIWGAIHAALLIAHRIWISFLGPPSTRIADCETFSAAWLQRLGIDAAKSAMMFTALCITWVFFRSGSFDQAVQILAQIASLDGLSPSTLQNRIPLLKACGLVSILAGFEIASQFIRWAQLFLRIPAARAVYYACLLWSLALWGTFDGKQFIYFQF</sequence>
<keyword evidence="12" id="KW-1185">Reference proteome</keyword>
<dbReference type="EC" id="2.3.1.-" evidence="11"/>
<dbReference type="PANTHER" id="PTHR13285">
    <property type="entry name" value="ACYLTRANSFERASE"/>
    <property type="match status" value="1"/>
</dbReference>
<gene>
    <name evidence="11" type="primary">patA_2</name>
    <name evidence="11" type="ORF">EC9_29090</name>
</gene>
<evidence type="ECO:0000256" key="3">
    <source>
        <dbReference type="ARBA" id="ARBA00022475"/>
    </source>
</evidence>
<dbReference type="GO" id="GO:0016746">
    <property type="term" value="F:acyltransferase activity"/>
    <property type="evidence" value="ECO:0007669"/>
    <property type="project" value="UniProtKB-KW"/>
</dbReference>
<accession>A0A517M1G6</accession>
<comment type="subcellular location">
    <subcellularLocation>
        <location evidence="1">Cell membrane</location>
        <topology evidence="1">Multi-pass membrane protein</topology>
    </subcellularLocation>
</comment>
<dbReference type="KEGG" id="ruv:EC9_29090"/>
<evidence type="ECO:0000256" key="2">
    <source>
        <dbReference type="ARBA" id="ARBA00010323"/>
    </source>
</evidence>
<feature type="transmembrane region" description="Helical" evidence="10">
    <location>
        <begin position="48"/>
        <end position="64"/>
    </location>
</feature>
<keyword evidence="3 9" id="KW-1003">Cell membrane</keyword>
<evidence type="ECO:0000256" key="9">
    <source>
        <dbReference type="PIRNR" id="PIRNR016636"/>
    </source>
</evidence>
<comment type="similarity">
    <text evidence="2 9">Belongs to the membrane-bound acyltransferase family.</text>
</comment>
<dbReference type="PIRSF" id="PIRSF500217">
    <property type="entry name" value="AlgI"/>
    <property type="match status" value="1"/>
</dbReference>
<reference evidence="11 12" key="1">
    <citation type="submission" date="2019-02" db="EMBL/GenBank/DDBJ databases">
        <title>Deep-cultivation of Planctomycetes and their phenomic and genomic characterization uncovers novel biology.</title>
        <authorList>
            <person name="Wiegand S."/>
            <person name="Jogler M."/>
            <person name="Boedeker C."/>
            <person name="Pinto D."/>
            <person name="Vollmers J."/>
            <person name="Rivas-Marin E."/>
            <person name="Kohn T."/>
            <person name="Peeters S.H."/>
            <person name="Heuer A."/>
            <person name="Rast P."/>
            <person name="Oberbeckmann S."/>
            <person name="Bunk B."/>
            <person name="Jeske O."/>
            <person name="Meyerdierks A."/>
            <person name="Storesund J.E."/>
            <person name="Kallscheuer N."/>
            <person name="Luecker S."/>
            <person name="Lage O.M."/>
            <person name="Pohl T."/>
            <person name="Merkel B.J."/>
            <person name="Hornburger P."/>
            <person name="Mueller R.-W."/>
            <person name="Bruemmer F."/>
            <person name="Labrenz M."/>
            <person name="Spormann A.M."/>
            <person name="Op den Camp H."/>
            <person name="Overmann J."/>
            <person name="Amann R."/>
            <person name="Jetten M.S.M."/>
            <person name="Mascher T."/>
            <person name="Medema M.H."/>
            <person name="Devos D.P."/>
            <person name="Kaster A.-K."/>
            <person name="Ovreas L."/>
            <person name="Rohde M."/>
            <person name="Galperin M.Y."/>
            <person name="Jogler C."/>
        </authorList>
    </citation>
    <scope>NUCLEOTIDE SEQUENCE [LARGE SCALE GENOMIC DNA]</scope>
    <source>
        <strain evidence="11 12">EC9</strain>
    </source>
</reference>
<organism evidence="11 12">
    <name type="scientific">Rosistilla ulvae</name>
    <dbReference type="NCBI Taxonomy" id="1930277"/>
    <lineage>
        <taxon>Bacteria</taxon>
        <taxon>Pseudomonadati</taxon>
        <taxon>Planctomycetota</taxon>
        <taxon>Planctomycetia</taxon>
        <taxon>Pirellulales</taxon>
        <taxon>Pirellulaceae</taxon>
        <taxon>Rosistilla</taxon>
    </lineage>
</organism>
<dbReference type="PANTHER" id="PTHR13285:SF23">
    <property type="entry name" value="TEICHOIC ACID D-ALANYLTRANSFERASE"/>
    <property type="match status" value="1"/>
</dbReference>
<dbReference type="GO" id="GO:0042121">
    <property type="term" value="P:alginic acid biosynthetic process"/>
    <property type="evidence" value="ECO:0007669"/>
    <property type="project" value="InterPro"/>
</dbReference>
<dbReference type="EMBL" id="CP036261">
    <property type="protein sequence ID" value="QDS88717.1"/>
    <property type="molecule type" value="Genomic_DNA"/>
</dbReference>
<evidence type="ECO:0000256" key="4">
    <source>
        <dbReference type="ARBA" id="ARBA00022679"/>
    </source>
</evidence>
<dbReference type="GO" id="GO:0005886">
    <property type="term" value="C:plasma membrane"/>
    <property type="evidence" value="ECO:0007669"/>
    <property type="project" value="UniProtKB-SubCell"/>
</dbReference>
<evidence type="ECO:0000256" key="7">
    <source>
        <dbReference type="ARBA" id="ARBA00023136"/>
    </source>
</evidence>
<evidence type="ECO:0000256" key="8">
    <source>
        <dbReference type="ARBA" id="ARBA00023315"/>
    </source>
</evidence>
<dbReference type="InterPro" id="IPR051085">
    <property type="entry name" value="MB_O-acyltransferase"/>
</dbReference>
<dbReference type="InterPro" id="IPR028362">
    <property type="entry name" value="AlgI"/>
</dbReference>
<evidence type="ECO:0000256" key="5">
    <source>
        <dbReference type="ARBA" id="ARBA00022692"/>
    </source>
</evidence>
<dbReference type="OrthoDB" id="9805788at2"/>
<dbReference type="RefSeq" id="WP_145346120.1">
    <property type="nucleotide sequence ID" value="NZ_CP036261.1"/>
</dbReference>
<evidence type="ECO:0000256" key="1">
    <source>
        <dbReference type="ARBA" id="ARBA00004651"/>
    </source>
</evidence>